<dbReference type="CDD" id="cd14728">
    <property type="entry name" value="Ere-like"/>
    <property type="match status" value="1"/>
</dbReference>
<dbReference type="InterPro" id="IPR007815">
    <property type="entry name" value="Emycin_Estase"/>
</dbReference>
<organism evidence="1 2">
    <name type="scientific">Myroides profundi</name>
    <dbReference type="NCBI Taxonomy" id="480520"/>
    <lineage>
        <taxon>Bacteria</taxon>
        <taxon>Pseudomonadati</taxon>
        <taxon>Bacteroidota</taxon>
        <taxon>Flavobacteriia</taxon>
        <taxon>Flavobacteriales</taxon>
        <taxon>Flavobacteriaceae</taxon>
        <taxon>Myroides</taxon>
    </lineage>
</organism>
<dbReference type="Pfam" id="PF05139">
    <property type="entry name" value="Erythro_esteras"/>
    <property type="match status" value="1"/>
</dbReference>
<protein>
    <submittedName>
        <fullName evidence="1">Erythromycin esterase</fullName>
    </submittedName>
</protein>
<keyword evidence="2" id="KW-1185">Reference proteome</keyword>
<name>A0AAJ4W6D7_MYRPR</name>
<dbReference type="InterPro" id="IPR052036">
    <property type="entry name" value="Hydrolase/PRTase-associated"/>
</dbReference>
<reference evidence="1 2" key="1">
    <citation type="submission" date="2016-10" db="EMBL/GenBank/DDBJ databases">
        <authorList>
            <person name="Varghese N."/>
            <person name="Submissions S."/>
        </authorList>
    </citation>
    <scope>NUCLEOTIDE SEQUENCE [LARGE SCALE GENOMIC DNA]</scope>
    <source>
        <strain evidence="2">DSM 19823 / KCTC 23066 / CCTCC M 208030 / D25</strain>
    </source>
</reference>
<dbReference type="AlphaFoldDB" id="A0AAJ4W6D7"/>
<dbReference type="GO" id="GO:0046677">
    <property type="term" value="P:response to antibiotic"/>
    <property type="evidence" value="ECO:0007669"/>
    <property type="project" value="InterPro"/>
</dbReference>
<dbReference type="PANTHER" id="PTHR31299:SF0">
    <property type="entry name" value="ESTERASE, PUTATIVE (AFU_ORTHOLOGUE AFUA_1G05850)-RELATED"/>
    <property type="match status" value="1"/>
</dbReference>
<evidence type="ECO:0000313" key="1">
    <source>
        <dbReference type="EMBL" id="SER44010.1"/>
    </source>
</evidence>
<dbReference type="PANTHER" id="PTHR31299">
    <property type="entry name" value="ESTERASE, PUTATIVE (AFU_ORTHOLOGUE AFUA_1G05850)-RELATED"/>
    <property type="match status" value="1"/>
</dbReference>
<comment type="caution">
    <text evidence="1">The sequence shown here is derived from an EMBL/GenBank/DDBJ whole genome shotgun (WGS) entry which is preliminary data.</text>
</comment>
<dbReference type="Gene3D" id="3.30.1870.10">
    <property type="entry name" value="EreA-like, domain 2"/>
    <property type="match status" value="1"/>
</dbReference>
<gene>
    <name evidence="1" type="ORF">SAMN04488089_1168</name>
</gene>
<dbReference type="KEGG" id="mpw:MPR_1928"/>
<dbReference type="SUPFAM" id="SSF159501">
    <property type="entry name" value="EreA/ChaN-like"/>
    <property type="match status" value="1"/>
</dbReference>
<evidence type="ECO:0000313" key="2">
    <source>
        <dbReference type="Proteomes" id="UP000183496"/>
    </source>
</evidence>
<proteinExistence type="predicted"/>
<accession>A0AAJ4W6D7</accession>
<dbReference type="EMBL" id="FOFY01000016">
    <property type="protein sequence ID" value="SER44010.1"/>
    <property type="molecule type" value="Genomic_DNA"/>
</dbReference>
<dbReference type="Proteomes" id="UP000183496">
    <property type="component" value="Unassembled WGS sequence"/>
</dbReference>
<dbReference type="Gene3D" id="1.20.1440.30">
    <property type="entry name" value="Biosynthetic Protein domain"/>
    <property type="match status" value="1"/>
</dbReference>
<sequence>MIREFIATLFVCFGLSVSFGQVQELSKEDFINSNFESLTTLKSDLKDVSIVGLGESSHFMGETYRAKVKMVKYLHEECGFDVLAIESPLYDSKEYYNDSISQGKVTGDDFLRSGAISGVWLSDDMLELFNYIVETQKTERPLIYTGFDNSFFHLDSQIDENFRKFITKLNEATISEITTDSIFISSLNHAVRKSYSIKTLPVSDTLVLYSKFEEIKKSLDKLEVKDKYFKYWEQILVNLESRYRMNYKLYDRDYMMAKNVDYLVNNEYSNKKMILWAATVHLLADKNSTQDTKKRDKQFMGYFLKQKYKEKYYHIAFVPGSGVTGLKGYLGIGKKRAVATKGSIERYIKESIKEEYAFMSTRTDLSKEIVNNHKINKSLLIGLTSYKTNISTVVDGFFYMRQEYLPEFKERKRVWTEFNESNSIPL</sequence>
<dbReference type="RefSeq" id="WP_041891993.1">
    <property type="nucleotide sequence ID" value="NZ_CP010817.1"/>
</dbReference>
<dbReference type="Gene3D" id="3.40.1660.10">
    <property type="entry name" value="EreA-like (biosynthetic domain)"/>
    <property type="match status" value="1"/>
</dbReference>